<name>A0AC60PZB6_IXOPE</name>
<comment type="caution">
    <text evidence="1">The sequence shown here is derived from an EMBL/GenBank/DDBJ whole genome shotgun (WGS) entry which is preliminary data.</text>
</comment>
<organism evidence="1 2">
    <name type="scientific">Ixodes persulcatus</name>
    <name type="common">Taiga tick</name>
    <dbReference type="NCBI Taxonomy" id="34615"/>
    <lineage>
        <taxon>Eukaryota</taxon>
        <taxon>Metazoa</taxon>
        <taxon>Ecdysozoa</taxon>
        <taxon>Arthropoda</taxon>
        <taxon>Chelicerata</taxon>
        <taxon>Arachnida</taxon>
        <taxon>Acari</taxon>
        <taxon>Parasitiformes</taxon>
        <taxon>Ixodida</taxon>
        <taxon>Ixodoidea</taxon>
        <taxon>Ixodidae</taxon>
        <taxon>Ixodinae</taxon>
        <taxon>Ixodes</taxon>
    </lineage>
</organism>
<accession>A0AC60PZB6</accession>
<reference evidence="1 2" key="1">
    <citation type="journal article" date="2020" name="Cell">
        <title>Large-Scale Comparative Analyses of Tick Genomes Elucidate Their Genetic Diversity and Vector Capacities.</title>
        <authorList>
            <consortium name="Tick Genome and Microbiome Consortium (TIGMIC)"/>
            <person name="Jia N."/>
            <person name="Wang J."/>
            <person name="Shi W."/>
            <person name="Du L."/>
            <person name="Sun Y."/>
            <person name="Zhan W."/>
            <person name="Jiang J.F."/>
            <person name="Wang Q."/>
            <person name="Zhang B."/>
            <person name="Ji P."/>
            <person name="Bell-Sakyi L."/>
            <person name="Cui X.M."/>
            <person name="Yuan T.T."/>
            <person name="Jiang B.G."/>
            <person name="Yang W.F."/>
            <person name="Lam T.T."/>
            <person name="Chang Q.C."/>
            <person name="Ding S.J."/>
            <person name="Wang X.J."/>
            <person name="Zhu J.G."/>
            <person name="Ruan X.D."/>
            <person name="Zhao L."/>
            <person name="Wei J.T."/>
            <person name="Ye R.Z."/>
            <person name="Que T.C."/>
            <person name="Du C.H."/>
            <person name="Zhou Y.H."/>
            <person name="Cheng J.X."/>
            <person name="Dai P.F."/>
            <person name="Guo W.B."/>
            <person name="Han X.H."/>
            <person name="Huang E.J."/>
            <person name="Li L.F."/>
            <person name="Wei W."/>
            <person name="Gao Y.C."/>
            <person name="Liu J.Z."/>
            <person name="Shao H.Z."/>
            <person name="Wang X."/>
            <person name="Wang C.C."/>
            <person name="Yang T.C."/>
            <person name="Huo Q.B."/>
            <person name="Li W."/>
            <person name="Chen H.Y."/>
            <person name="Chen S.E."/>
            <person name="Zhou L.G."/>
            <person name="Ni X.B."/>
            <person name="Tian J.H."/>
            <person name="Sheng Y."/>
            <person name="Liu T."/>
            <person name="Pan Y.S."/>
            <person name="Xia L.Y."/>
            <person name="Li J."/>
            <person name="Zhao F."/>
            <person name="Cao W.C."/>
        </authorList>
    </citation>
    <scope>NUCLEOTIDE SEQUENCE [LARGE SCALE GENOMIC DNA]</scope>
    <source>
        <strain evidence="1">Iper-2018</strain>
    </source>
</reference>
<dbReference type="Proteomes" id="UP000805193">
    <property type="component" value="Unassembled WGS sequence"/>
</dbReference>
<protein>
    <submittedName>
        <fullName evidence="1">Uncharacterized protein</fullName>
    </submittedName>
</protein>
<proteinExistence type="predicted"/>
<gene>
    <name evidence="1" type="ORF">HPB47_026235</name>
</gene>
<evidence type="ECO:0000313" key="1">
    <source>
        <dbReference type="EMBL" id="KAG0426675.1"/>
    </source>
</evidence>
<evidence type="ECO:0000313" key="2">
    <source>
        <dbReference type="Proteomes" id="UP000805193"/>
    </source>
</evidence>
<dbReference type="EMBL" id="JABSTQ010009696">
    <property type="protein sequence ID" value="KAG0426675.1"/>
    <property type="molecule type" value="Genomic_DNA"/>
</dbReference>
<sequence>MREGSLMRLVQSFAISHLAYVAAYLNWTAAEKNKLNCMIRRVYTNALGLLARTNMNAMEALGHTARMNRLAKTKTGRAVLEKFNLGVQHPITNANIPAETMRKLDARPILRHMHPEHDAGRRQARAKALTKAHAEDDGAVHDGSTLPAASVRAREVRIAEEVAIALAVSSPGVTTVFSDSMVAIRNYRAGKAMVDALARTMTDQGNRHTSRYDPREYGEIIRNQRLGRRRLPPPHPSRTRRKAVMFRRLQTGCMFTPVFGQHALPDLYQDDQCVLCKRARATLAHITWDCTKRPEEASREEGLPPELQEAIRSENCDSQLQAVQQATALLERQRPSRPSLTTHDPPDDLTESRRSYTRAPRGEYTPPPQLDARAVWSQESLSTTTECFLYVVPITGISADAQPTTLGSPIGPLYLRQVTILPTTMPTHPYTSQLSRRRIVARCSRRRRSLLLS</sequence>
<keyword evidence="2" id="KW-1185">Reference proteome</keyword>